<gene>
    <name evidence="2" type="ORF">TMES_19775</name>
</gene>
<name>A0A1Y2KW89_9PROT</name>
<keyword evidence="2" id="KW-0418">Kinase</keyword>
<organism evidence="2 3">
    <name type="scientific">Thalassospira mesophila</name>
    <dbReference type="NCBI Taxonomy" id="1293891"/>
    <lineage>
        <taxon>Bacteria</taxon>
        <taxon>Pseudomonadati</taxon>
        <taxon>Pseudomonadota</taxon>
        <taxon>Alphaproteobacteria</taxon>
        <taxon>Rhodospirillales</taxon>
        <taxon>Thalassospiraceae</taxon>
        <taxon>Thalassospira</taxon>
    </lineage>
</organism>
<dbReference type="RefSeq" id="WP_085585819.1">
    <property type="nucleotide sequence ID" value="NZ_JFKA01000014.1"/>
</dbReference>
<dbReference type="STRING" id="1293891.TMES_19775"/>
<dbReference type="EMBL" id="JFKA01000014">
    <property type="protein sequence ID" value="OSQ35847.1"/>
    <property type="molecule type" value="Genomic_DNA"/>
</dbReference>
<evidence type="ECO:0000259" key="1">
    <source>
        <dbReference type="Pfam" id="PF25109"/>
    </source>
</evidence>
<keyword evidence="3" id="KW-1185">Reference proteome</keyword>
<dbReference type="OrthoDB" id="7592866at2"/>
<dbReference type="InterPro" id="IPR023214">
    <property type="entry name" value="HAD_sf"/>
</dbReference>
<feature type="domain" description="Polynucleotide kinase PNKP phosphatase" evidence="1">
    <location>
        <begin position="19"/>
        <end position="164"/>
    </location>
</feature>
<dbReference type="AlphaFoldDB" id="A0A1Y2KW89"/>
<dbReference type="GO" id="GO:0016301">
    <property type="term" value="F:kinase activity"/>
    <property type="evidence" value="ECO:0007669"/>
    <property type="project" value="UniProtKB-KW"/>
</dbReference>
<protein>
    <submittedName>
        <fullName evidence="2">Polynucleotide kinase</fullName>
    </submittedName>
</protein>
<dbReference type="Proteomes" id="UP000193391">
    <property type="component" value="Unassembled WGS sequence"/>
</dbReference>
<evidence type="ECO:0000313" key="2">
    <source>
        <dbReference type="EMBL" id="OSQ35847.1"/>
    </source>
</evidence>
<dbReference type="Gene3D" id="3.40.50.1000">
    <property type="entry name" value="HAD superfamily/HAD-like"/>
    <property type="match status" value="1"/>
</dbReference>
<accession>A0A1Y2KW89</accession>
<dbReference type="InterPro" id="IPR036412">
    <property type="entry name" value="HAD-like_sf"/>
</dbReference>
<proteinExistence type="predicted"/>
<dbReference type="SUPFAM" id="SSF56784">
    <property type="entry name" value="HAD-like"/>
    <property type="match status" value="1"/>
</dbReference>
<keyword evidence="2" id="KW-0808">Transferase</keyword>
<sequence length="164" mass="18407">MTFENNELVPGTASQPRPAVVFDVDGTLAEFDADVLGHLVHGPVKYWDAFFDAMDITAPVADIERLLRILHGTGQAIVICTGRPEGWRDRTEAWLKAHEIPFDGVYLRPVDADHRSDEDVKEDLLHQIRADGFAPWLVVDDRQSVVEKWRDLGLTCLQCAPGNF</sequence>
<reference evidence="2 3" key="1">
    <citation type="submission" date="2014-03" db="EMBL/GenBank/DDBJ databases">
        <title>The draft genome sequence of Thalassospira mesophila JCM 18969.</title>
        <authorList>
            <person name="Lai Q."/>
            <person name="Shao Z."/>
        </authorList>
    </citation>
    <scope>NUCLEOTIDE SEQUENCE [LARGE SCALE GENOMIC DNA]</scope>
    <source>
        <strain evidence="2 3">JCM 18969</strain>
    </source>
</reference>
<dbReference type="InterPro" id="IPR056782">
    <property type="entry name" value="HAD_PNKP"/>
</dbReference>
<comment type="caution">
    <text evidence="2">The sequence shown here is derived from an EMBL/GenBank/DDBJ whole genome shotgun (WGS) entry which is preliminary data.</text>
</comment>
<evidence type="ECO:0000313" key="3">
    <source>
        <dbReference type="Proteomes" id="UP000193391"/>
    </source>
</evidence>
<dbReference type="Pfam" id="PF25109">
    <property type="entry name" value="HAD_PNKP"/>
    <property type="match status" value="1"/>
</dbReference>